<feature type="domain" description="Histidine kinase" evidence="5">
    <location>
        <begin position="358"/>
        <end position="569"/>
    </location>
</feature>
<evidence type="ECO:0000256" key="1">
    <source>
        <dbReference type="ARBA" id="ARBA00000085"/>
    </source>
</evidence>
<gene>
    <name evidence="6" type="ORF">F3K02_03265</name>
</gene>
<evidence type="ECO:0000313" key="6">
    <source>
        <dbReference type="EMBL" id="NWF44276.1"/>
    </source>
</evidence>
<evidence type="ECO:0000256" key="4">
    <source>
        <dbReference type="ARBA" id="ARBA00022777"/>
    </source>
</evidence>
<keyword evidence="3" id="KW-0808">Transferase</keyword>
<dbReference type="GO" id="GO:0000156">
    <property type="term" value="F:phosphorelay response regulator activity"/>
    <property type="evidence" value="ECO:0007669"/>
    <property type="project" value="TreeGrafter"/>
</dbReference>
<dbReference type="EC" id="2.7.13.3" evidence="2"/>
<evidence type="ECO:0000256" key="2">
    <source>
        <dbReference type="ARBA" id="ARBA00012438"/>
    </source>
</evidence>
<dbReference type="PANTHER" id="PTHR42878:SF14">
    <property type="entry name" value="OSMOLARITY TWO-COMPONENT SYSTEM PROTEIN SSK1"/>
    <property type="match status" value="1"/>
</dbReference>
<proteinExistence type="predicted"/>
<evidence type="ECO:0000313" key="7">
    <source>
        <dbReference type="Proteomes" id="UP000545507"/>
    </source>
</evidence>
<dbReference type="GO" id="GO:0030295">
    <property type="term" value="F:protein kinase activator activity"/>
    <property type="evidence" value="ECO:0007669"/>
    <property type="project" value="TreeGrafter"/>
</dbReference>
<dbReference type="GO" id="GO:0004673">
    <property type="term" value="F:protein histidine kinase activity"/>
    <property type="evidence" value="ECO:0007669"/>
    <property type="project" value="UniProtKB-EC"/>
</dbReference>
<dbReference type="Proteomes" id="UP000545507">
    <property type="component" value="Unassembled WGS sequence"/>
</dbReference>
<dbReference type="InterPro" id="IPR050351">
    <property type="entry name" value="BphY/WalK/GraS-like"/>
</dbReference>
<dbReference type="PROSITE" id="PS50109">
    <property type="entry name" value="HIS_KIN"/>
    <property type="match status" value="1"/>
</dbReference>
<organism evidence="6 7">
    <name type="scientific">Hydrogenophaga aromaticivorans</name>
    <dbReference type="NCBI Taxonomy" id="2610898"/>
    <lineage>
        <taxon>Bacteria</taxon>
        <taxon>Pseudomonadati</taxon>
        <taxon>Pseudomonadota</taxon>
        <taxon>Betaproteobacteria</taxon>
        <taxon>Burkholderiales</taxon>
        <taxon>Comamonadaceae</taxon>
        <taxon>Hydrogenophaga</taxon>
    </lineage>
</organism>
<accession>A0A7Y8GTQ1</accession>
<sequence length="575" mass="62596">MSDPTIVAATSDLLRLAVEVEEIAHPLQQALHTILRATGSSEGLLAELPWGEDRQTRLHPVASLRLIPGSPPSRQLSPPLSCPGVLTLQLKLQQLETGAIIESPLEHLLAPDDLESPAEAGLPLIAYVFGRENTGHYLLALERHLGSVGLADHDGAYLLFQALETLLHSWKLSSMKSSAEALLEQALAGDTEADAGTHPVFDHLQQGVVQIDVNGYVEFISQPALRLLGLCHLPAGEHTHFSTLLSHAGQPFEPHASQLPDHLRWIFEQRTLPPVDAIPSRFLLHQDDAPTLRIEKVHLQEGSHGLILSADAGASGSPLVSDHPAEDSEQVRRFEDIIGRHARQATESKRETEELLASVARNFLDPIRYVHQQAERLLRSDPAAQPERDDSLRKIAKTAAHLSELIADVVDYHLVAKSTVRAEVVDLQSLVVLTTQSVFTDLAPGSVIVGKMPAVRADPSLLIRALSHLINFARDHSKPEEPLRIRIGFSNSQQSFVLSDNGTGMDMGLINKLVNVPLTETHPLAQGLVQSGRSLAVAKKIINMHGGAFEVISMLGVGTTCYFQLPLAVDMETSF</sequence>
<evidence type="ECO:0000256" key="3">
    <source>
        <dbReference type="ARBA" id="ARBA00022679"/>
    </source>
</evidence>
<dbReference type="GO" id="GO:0007234">
    <property type="term" value="P:osmosensory signaling via phosphorelay pathway"/>
    <property type="evidence" value="ECO:0007669"/>
    <property type="project" value="TreeGrafter"/>
</dbReference>
<reference evidence="6 7" key="1">
    <citation type="submission" date="2019-09" db="EMBL/GenBank/DDBJ databases">
        <title>Hydrogenophaga aromatica sp. nov., isolated from a para-xylene-degrading enrichment culture.</title>
        <authorList>
            <person name="Tancsics A."/>
            <person name="Banerjee S."/>
        </authorList>
    </citation>
    <scope>NUCLEOTIDE SEQUENCE [LARGE SCALE GENOMIC DNA]</scope>
    <source>
        <strain evidence="6 7">D2P1</strain>
    </source>
</reference>
<dbReference type="EMBL" id="VYGV01000004">
    <property type="protein sequence ID" value="NWF44276.1"/>
    <property type="molecule type" value="Genomic_DNA"/>
</dbReference>
<keyword evidence="7" id="KW-1185">Reference proteome</keyword>
<dbReference type="AlphaFoldDB" id="A0A7Y8GTQ1"/>
<dbReference type="RefSeq" id="WP_177133296.1">
    <property type="nucleotide sequence ID" value="NZ_VYGV01000004.1"/>
</dbReference>
<dbReference type="InterPro" id="IPR005467">
    <property type="entry name" value="His_kinase_dom"/>
</dbReference>
<dbReference type="Gene3D" id="3.30.565.10">
    <property type="entry name" value="Histidine kinase-like ATPase, C-terminal domain"/>
    <property type="match status" value="1"/>
</dbReference>
<dbReference type="SMART" id="SM00387">
    <property type="entry name" value="HATPase_c"/>
    <property type="match status" value="1"/>
</dbReference>
<protein>
    <recommendedName>
        <fullName evidence="2">histidine kinase</fullName>
        <ecNumber evidence="2">2.7.13.3</ecNumber>
    </recommendedName>
</protein>
<comment type="catalytic activity">
    <reaction evidence="1">
        <text>ATP + protein L-histidine = ADP + protein N-phospho-L-histidine.</text>
        <dbReference type="EC" id="2.7.13.3"/>
    </reaction>
</comment>
<keyword evidence="4 6" id="KW-0418">Kinase</keyword>
<evidence type="ECO:0000259" key="5">
    <source>
        <dbReference type="PROSITE" id="PS50109"/>
    </source>
</evidence>
<dbReference type="SUPFAM" id="SSF55874">
    <property type="entry name" value="ATPase domain of HSP90 chaperone/DNA topoisomerase II/histidine kinase"/>
    <property type="match status" value="1"/>
</dbReference>
<dbReference type="InterPro" id="IPR003594">
    <property type="entry name" value="HATPase_dom"/>
</dbReference>
<dbReference type="PANTHER" id="PTHR42878">
    <property type="entry name" value="TWO-COMPONENT HISTIDINE KINASE"/>
    <property type="match status" value="1"/>
</dbReference>
<comment type="caution">
    <text evidence="6">The sequence shown here is derived from an EMBL/GenBank/DDBJ whole genome shotgun (WGS) entry which is preliminary data.</text>
</comment>
<name>A0A7Y8GTQ1_9BURK</name>
<dbReference type="InterPro" id="IPR036890">
    <property type="entry name" value="HATPase_C_sf"/>
</dbReference>
<dbReference type="Gene3D" id="1.10.287.130">
    <property type="match status" value="1"/>
</dbReference>
<dbReference type="Pfam" id="PF02518">
    <property type="entry name" value="HATPase_c"/>
    <property type="match status" value="1"/>
</dbReference>